<keyword evidence="2 4" id="KW-1133">Transmembrane helix</keyword>
<name>A0A3N2PJU0_SODAK</name>
<keyword evidence="7" id="KW-1185">Reference proteome</keyword>
<comment type="subcellular location">
    <subcellularLocation>
        <location evidence="4">Membrane</location>
        <topology evidence="4">Multi-pass membrane protein</topology>
    </subcellularLocation>
</comment>
<keyword evidence="3 4" id="KW-0472">Membrane</keyword>
<evidence type="ECO:0000256" key="3">
    <source>
        <dbReference type="ARBA" id="ARBA00023136"/>
    </source>
</evidence>
<dbReference type="GO" id="GO:0016020">
    <property type="term" value="C:membrane"/>
    <property type="evidence" value="ECO:0007669"/>
    <property type="project" value="UniProtKB-SubCell"/>
</dbReference>
<feature type="region of interest" description="Disordered" evidence="5">
    <location>
        <begin position="143"/>
        <end position="203"/>
    </location>
</feature>
<comment type="similarity">
    <text evidence="4">Belongs to the AIM11 family.</text>
</comment>
<organism evidence="6 7">
    <name type="scientific">Sodiomyces alkalinus (strain CBS 110278 / VKM F-3762 / F11)</name>
    <name type="common">Alkaliphilic filamentous fungus</name>
    <dbReference type="NCBI Taxonomy" id="1314773"/>
    <lineage>
        <taxon>Eukaryota</taxon>
        <taxon>Fungi</taxon>
        <taxon>Dikarya</taxon>
        <taxon>Ascomycota</taxon>
        <taxon>Pezizomycotina</taxon>
        <taxon>Sordariomycetes</taxon>
        <taxon>Hypocreomycetidae</taxon>
        <taxon>Glomerellales</taxon>
        <taxon>Plectosphaerellaceae</taxon>
        <taxon>Sodiomyces</taxon>
    </lineage>
</organism>
<dbReference type="EMBL" id="ML119066">
    <property type="protein sequence ID" value="ROT34700.1"/>
    <property type="molecule type" value="Genomic_DNA"/>
</dbReference>
<evidence type="ECO:0000256" key="1">
    <source>
        <dbReference type="ARBA" id="ARBA00022692"/>
    </source>
</evidence>
<evidence type="ECO:0000313" key="7">
    <source>
        <dbReference type="Proteomes" id="UP000272025"/>
    </source>
</evidence>
<dbReference type="AlphaFoldDB" id="A0A3N2PJU0"/>
<feature type="region of interest" description="Disordered" evidence="5">
    <location>
        <begin position="1"/>
        <end position="39"/>
    </location>
</feature>
<dbReference type="Proteomes" id="UP000272025">
    <property type="component" value="Unassembled WGS sequence"/>
</dbReference>
<reference evidence="6 7" key="1">
    <citation type="journal article" date="2018" name="Mol. Ecol.">
        <title>The obligate alkalophilic soda-lake fungus Sodiomyces alkalinus has shifted to a protein diet.</title>
        <authorList>
            <person name="Grum-Grzhimaylo A.A."/>
            <person name="Falkoski D.L."/>
            <person name="van den Heuvel J."/>
            <person name="Valero-Jimenez C.A."/>
            <person name="Min B."/>
            <person name="Choi I.G."/>
            <person name="Lipzen A."/>
            <person name="Daum C.G."/>
            <person name="Aanen D.K."/>
            <person name="Tsang A."/>
            <person name="Henrissat B."/>
            <person name="Bilanenko E.N."/>
            <person name="de Vries R.P."/>
            <person name="van Kan J.A.L."/>
            <person name="Grigoriev I.V."/>
            <person name="Debets A.J.M."/>
        </authorList>
    </citation>
    <scope>NUCLEOTIDE SEQUENCE [LARGE SCALE GENOMIC DNA]</scope>
    <source>
        <strain evidence="6 7">F11</strain>
    </source>
</reference>
<proteinExistence type="inferred from homology"/>
<evidence type="ECO:0000256" key="2">
    <source>
        <dbReference type="ARBA" id="ARBA00022989"/>
    </source>
</evidence>
<protein>
    <recommendedName>
        <fullName evidence="4">Altered inheritance of mitochondria protein 11</fullName>
    </recommendedName>
</protein>
<dbReference type="OrthoDB" id="3558022at2759"/>
<gene>
    <name evidence="4" type="primary">AIM11</name>
    <name evidence="6" type="ORF">SODALDRAFT_329562</name>
</gene>
<evidence type="ECO:0000256" key="4">
    <source>
        <dbReference type="RuleBase" id="RU367098"/>
    </source>
</evidence>
<dbReference type="PANTHER" id="PTHR39136">
    <property type="entry name" value="ALTERED INHERITANCE OF MITOCHONDRIA PROTEIN 11"/>
    <property type="match status" value="1"/>
</dbReference>
<feature type="compositionally biased region" description="Basic and acidic residues" evidence="5">
    <location>
        <begin position="174"/>
        <end position="184"/>
    </location>
</feature>
<evidence type="ECO:0000313" key="6">
    <source>
        <dbReference type="EMBL" id="ROT34700.1"/>
    </source>
</evidence>
<feature type="compositionally biased region" description="Basic and acidic residues" evidence="5">
    <location>
        <begin position="191"/>
        <end position="203"/>
    </location>
</feature>
<dbReference type="GO" id="GO:0005739">
    <property type="term" value="C:mitochondrion"/>
    <property type="evidence" value="ECO:0007669"/>
    <property type="project" value="TreeGrafter"/>
</dbReference>
<dbReference type="InterPro" id="IPR038814">
    <property type="entry name" value="AIM11"/>
</dbReference>
<dbReference type="STRING" id="1314773.A0A3N2PJU0"/>
<accession>A0A3N2PJU0</accession>
<feature type="compositionally biased region" description="Low complexity" evidence="5">
    <location>
        <begin position="11"/>
        <end position="35"/>
    </location>
</feature>
<keyword evidence="1 4" id="KW-0812">Transmembrane</keyword>
<feature type="transmembrane region" description="Helical" evidence="4">
    <location>
        <begin position="46"/>
        <end position="65"/>
    </location>
</feature>
<sequence length="203" mass="21461">MLANGTPLAMATPPGAQTPSPSSSAGASSRSPSSRVDNRIVSPRSINQLGLFFAGAGFTLVSALITRRAVVRKKISALPKFYHTSHAPAGLQGNAEGSLIAIEALGLATLNVVSVGIMATGGLAWAFDLSSLEDLRERSRQSLYGHARQTDEAGEREMEEFATMLLTKLGKAPPLEDKQDKDKNGQAQKDQGNENEKGSGKRD</sequence>
<evidence type="ECO:0000256" key="5">
    <source>
        <dbReference type="SAM" id="MobiDB-lite"/>
    </source>
</evidence>
<dbReference type="PANTHER" id="PTHR39136:SF1">
    <property type="entry name" value="ALTERED INHERITANCE OF MITOCHONDRIA PROTEIN 11"/>
    <property type="match status" value="1"/>
</dbReference>